<dbReference type="Gene3D" id="2.40.70.10">
    <property type="entry name" value="Acid Proteases"/>
    <property type="match status" value="2"/>
</dbReference>
<feature type="signal peptide" evidence="2">
    <location>
        <begin position="1"/>
        <end position="25"/>
    </location>
</feature>
<gene>
    <name evidence="4" type="ORF">P3X46_010278</name>
</gene>
<dbReference type="SUPFAM" id="SSF50630">
    <property type="entry name" value="Acid proteases"/>
    <property type="match status" value="1"/>
</dbReference>
<reference evidence="4" key="1">
    <citation type="journal article" date="2023" name="Plant Biotechnol. J.">
        <title>Chromosome-level wild Hevea brasiliensis genome provides new tools for genomic-assisted breeding and valuable loci to elevate rubber yield.</title>
        <authorList>
            <person name="Cheng H."/>
            <person name="Song X."/>
            <person name="Hu Y."/>
            <person name="Wu T."/>
            <person name="Yang Q."/>
            <person name="An Z."/>
            <person name="Feng S."/>
            <person name="Deng Z."/>
            <person name="Wu W."/>
            <person name="Zeng X."/>
            <person name="Tu M."/>
            <person name="Wang X."/>
            <person name="Huang H."/>
        </authorList>
    </citation>
    <scope>NUCLEOTIDE SEQUENCE</scope>
    <source>
        <strain evidence="4">MT/VB/25A 57/8</strain>
    </source>
</reference>
<organism evidence="4 5">
    <name type="scientific">Hevea brasiliensis</name>
    <name type="common">Para rubber tree</name>
    <name type="synonym">Siphonia brasiliensis</name>
    <dbReference type="NCBI Taxonomy" id="3981"/>
    <lineage>
        <taxon>Eukaryota</taxon>
        <taxon>Viridiplantae</taxon>
        <taxon>Streptophyta</taxon>
        <taxon>Embryophyta</taxon>
        <taxon>Tracheophyta</taxon>
        <taxon>Spermatophyta</taxon>
        <taxon>Magnoliopsida</taxon>
        <taxon>eudicotyledons</taxon>
        <taxon>Gunneridae</taxon>
        <taxon>Pentapetalae</taxon>
        <taxon>rosids</taxon>
        <taxon>fabids</taxon>
        <taxon>Malpighiales</taxon>
        <taxon>Euphorbiaceae</taxon>
        <taxon>Crotonoideae</taxon>
        <taxon>Micrandreae</taxon>
        <taxon>Hevea</taxon>
    </lineage>
</organism>
<evidence type="ECO:0000313" key="5">
    <source>
        <dbReference type="Proteomes" id="UP001174677"/>
    </source>
</evidence>
<dbReference type="PROSITE" id="PS51767">
    <property type="entry name" value="PEPTIDASE_A1"/>
    <property type="match status" value="1"/>
</dbReference>
<dbReference type="PROSITE" id="PS00141">
    <property type="entry name" value="ASP_PROTEASE"/>
    <property type="match status" value="1"/>
</dbReference>
<feature type="domain" description="Peptidase A1" evidence="3">
    <location>
        <begin position="118"/>
        <end position="428"/>
    </location>
</feature>
<evidence type="ECO:0000256" key="2">
    <source>
        <dbReference type="SAM" id="SignalP"/>
    </source>
</evidence>
<keyword evidence="5" id="KW-1185">Reference proteome</keyword>
<dbReference type="PANTHER" id="PTHR13683:SF806">
    <property type="entry name" value="EUKARYOTIC ASPARTYL PROTEASE FAMILY PROTEIN"/>
    <property type="match status" value="1"/>
</dbReference>
<protein>
    <recommendedName>
        <fullName evidence="3">Peptidase A1 domain-containing protein</fullName>
    </recommendedName>
</protein>
<comment type="similarity">
    <text evidence="1">Belongs to the peptidase A1 family.</text>
</comment>
<sequence>MAIRSFLYYFLVFLFWHLNELSVYGAREVINHPNASPSPVSKCSASPHGFAGGSQSLRVTYKGGHCSPLGNSSQILILDQSRVDSINYLNSKTYVTSDLKATHLDSSIKGSPLDAGVFFVQVGFGTPQQNFDLLLDTGSDVTWVQSKPCSTCKKIFNPSASSTFSNHSCIIPSGESNYIIKYRDHSYSKGYYGCDTITMSRTQVYPNFRFGCGQNPNKKFSGASGVLGLTSDGDAMKRFGKIFCYCLPTKEPSYGYLHFERDAQSKCKTDKSIRLLAKTYYYVNLIGISVAQMRLEISSSFPSNPSTIIDSGTIITRLPSSIYTQLRSAFNKSMSQYPPAKAVEPLDTCYNLKGNRNPTIPQVVLHFENSNDIRLDTDTVLYKGDIDTVFCLAFAAKEKQSDLNIIGSHQQRKLNILYDLQNGKLGFGMGNCNH</sequence>
<dbReference type="InterPro" id="IPR001969">
    <property type="entry name" value="Aspartic_peptidase_AS"/>
</dbReference>
<evidence type="ECO:0000313" key="4">
    <source>
        <dbReference type="EMBL" id="KAJ9178391.1"/>
    </source>
</evidence>
<comment type="caution">
    <text evidence="4">The sequence shown here is derived from an EMBL/GenBank/DDBJ whole genome shotgun (WGS) entry which is preliminary data.</text>
</comment>
<dbReference type="Pfam" id="PF14543">
    <property type="entry name" value="TAXi_N"/>
    <property type="match status" value="1"/>
</dbReference>
<dbReference type="Proteomes" id="UP001174677">
    <property type="component" value="Chromosome 6"/>
</dbReference>
<keyword evidence="2" id="KW-0732">Signal</keyword>
<dbReference type="InterPro" id="IPR032861">
    <property type="entry name" value="TAXi_N"/>
</dbReference>
<evidence type="ECO:0000259" key="3">
    <source>
        <dbReference type="PROSITE" id="PS51767"/>
    </source>
</evidence>
<name>A0ABQ9ME05_HEVBR</name>
<dbReference type="EMBL" id="JARPOI010000006">
    <property type="protein sequence ID" value="KAJ9178391.1"/>
    <property type="molecule type" value="Genomic_DNA"/>
</dbReference>
<dbReference type="InterPro" id="IPR021109">
    <property type="entry name" value="Peptidase_aspartic_dom_sf"/>
</dbReference>
<dbReference type="Pfam" id="PF14541">
    <property type="entry name" value="TAXi_C"/>
    <property type="match status" value="1"/>
</dbReference>
<dbReference type="InterPro" id="IPR033121">
    <property type="entry name" value="PEPTIDASE_A1"/>
</dbReference>
<dbReference type="PANTHER" id="PTHR13683">
    <property type="entry name" value="ASPARTYL PROTEASES"/>
    <property type="match status" value="1"/>
</dbReference>
<evidence type="ECO:0000256" key="1">
    <source>
        <dbReference type="ARBA" id="ARBA00007447"/>
    </source>
</evidence>
<dbReference type="InterPro" id="IPR001461">
    <property type="entry name" value="Aspartic_peptidase_A1"/>
</dbReference>
<accession>A0ABQ9ME05</accession>
<dbReference type="InterPro" id="IPR032799">
    <property type="entry name" value="TAXi_C"/>
</dbReference>
<feature type="chain" id="PRO_5046577492" description="Peptidase A1 domain-containing protein" evidence="2">
    <location>
        <begin position="26"/>
        <end position="434"/>
    </location>
</feature>
<proteinExistence type="inferred from homology"/>